<dbReference type="EMBL" id="CP001055">
    <property type="protein sequence ID" value="ACC97584.1"/>
    <property type="molecule type" value="Genomic_DNA"/>
</dbReference>
<accession>B2KAN8</accession>
<dbReference type="GO" id="GO:0006465">
    <property type="term" value="P:signal peptide processing"/>
    <property type="evidence" value="ECO:0007669"/>
    <property type="project" value="InterPro"/>
</dbReference>
<dbReference type="EC" id="3.4.21.89" evidence="3 7"/>
<dbReference type="PANTHER" id="PTHR43390:SF1">
    <property type="entry name" value="CHLOROPLAST PROCESSING PEPTIDASE"/>
    <property type="match status" value="1"/>
</dbReference>
<keyword evidence="7" id="KW-0812">Transmembrane</keyword>
<keyword evidence="7" id="KW-1133">Transmembrane helix</keyword>
<evidence type="ECO:0000256" key="5">
    <source>
        <dbReference type="ARBA" id="ARBA00022801"/>
    </source>
</evidence>
<evidence type="ECO:0000256" key="2">
    <source>
        <dbReference type="ARBA" id="ARBA00009370"/>
    </source>
</evidence>
<dbReference type="Pfam" id="PF10502">
    <property type="entry name" value="Peptidase_S26"/>
    <property type="match status" value="1"/>
</dbReference>
<feature type="transmembrane region" description="Helical" evidence="7">
    <location>
        <begin position="73"/>
        <end position="91"/>
    </location>
</feature>
<dbReference type="MEROPS" id="S26.001"/>
<dbReference type="PANTHER" id="PTHR43390">
    <property type="entry name" value="SIGNAL PEPTIDASE I"/>
    <property type="match status" value="1"/>
</dbReference>
<dbReference type="InterPro" id="IPR019757">
    <property type="entry name" value="Pept_S26A_signal_pept_1_Lys-AS"/>
</dbReference>
<dbReference type="Gene3D" id="2.10.109.10">
    <property type="entry name" value="Umud Fragment, subunit A"/>
    <property type="match status" value="1"/>
</dbReference>
<feature type="transmembrane region" description="Helical" evidence="7">
    <location>
        <begin position="34"/>
        <end position="53"/>
    </location>
</feature>
<comment type="caution">
    <text evidence="7">Lacks conserved residue(s) required for the propagation of feature annotation.</text>
</comment>
<evidence type="ECO:0000256" key="7">
    <source>
        <dbReference type="RuleBase" id="RU362042"/>
    </source>
</evidence>
<evidence type="ECO:0000256" key="3">
    <source>
        <dbReference type="ARBA" id="ARBA00013208"/>
    </source>
</evidence>
<evidence type="ECO:0000313" key="10">
    <source>
        <dbReference type="Proteomes" id="UP000001029"/>
    </source>
</evidence>
<evidence type="ECO:0000256" key="6">
    <source>
        <dbReference type="PIRSR" id="PIRSR600223-1"/>
    </source>
</evidence>
<dbReference type="InterPro" id="IPR019758">
    <property type="entry name" value="Pept_S26A_signal_pept_1_CS"/>
</dbReference>
<gene>
    <name evidence="9" type="ordered locus">Emin_0016</name>
</gene>
<dbReference type="SUPFAM" id="SSF51306">
    <property type="entry name" value="LexA/Signal peptidase"/>
    <property type="match status" value="1"/>
</dbReference>
<reference evidence="9 10" key="1">
    <citation type="journal article" date="2009" name="Appl. Environ. Microbiol.">
        <title>Genomic analysis of 'Elusimicrobium minutum,' the first cultivated representative of the phylum 'Elusimicrobia' (formerly termite group 1).</title>
        <authorList>
            <person name="Herlemann D.P.R."/>
            <person name="Geissinger O."/>
            <person name="Ikeda-Ohtsubo W."/>
            <person name="Kunin V."/>
            <person name="Sun H."/>
            <person name="Lapidus A."/>
            <person name="Hugenholtz P."/>
            <person name="Brune A."/>
        </authorList>
    </citation>
    <scope>NUCLEOTIDE SEQUENCE [LARGE SCALE GENOMIC DNA]</scope>
    <source>
        <strain evidence="9 10">Pei191</strain>
    </source>
</reference>
<organism evidence="9 10">
    <name type="scientific">Elusimicrobium minutum (strain Pei191)</name>
    <dbReference type="NCBI Taxonomy" id="445932"/>
    <lineage>
        <taxon>Bacteria</taxon>
        <taxon>Pseudomonadati</taxon>
        <taxon>Elusimicrobiota</taxon>
        <taxon>Elusimicrobia</taxon>
        <taxon>Elusimicrobiales</taxon>
        <taxon>Elusimicrobiaceae</taxon>
        <taxon>Elusimicrobium</taxon>
    </lineage>
</organism>
<keyword evidence="7" id="KW-0472">Membrane</keyword>
<feature type="transmembrane region" description="Helical" evidence="7">
    <location>
        <begin position="112"/>
        <end position="130"/>
    </location>
</feature>
<evidence type="ECO:0000256" key="4">
    <source>
        <dbReference type="ARBA" id="ARBA00019232"/>
    </source>
</evidence>
<dbReference type="PROSITE" id="PS00761">
    <property type="entry name" value="SPASE_I_3"/>
    <property type="match status" value="1"/>
</dbReference>
<dbReference type="PROSITE" id="PS00760">
    <property type="entry name" value="SPASE_I_2"/>
    <property type="match status" value="1"/>
</dbReference>
<feature type="domain" description="Peptidase S26" evidence="8">
    <location>
        <begin position="107"/>
        <end position="314"/>
    </location>
</feature>
<dbReference type="HOGENOM" id="CLU_028723_1_1_0"/>
<dbReference type="GO" id="GO:0016020">
    <property type="term" value="C:membrane"/>
    <property type="evidence" value="ECO:0007669"/>
    <property type="project" value="UniProtKB-SubCell"/>
</dbReference>
<proteinExistence type="inferred from homology"/>
<dbReference type="InterPro" id="IPR036286">
    <property type="entry name" value="LexA/Signal_pep-like_sf"/>
</dbReference>
<comment type="similarity">
    <text evidence="2 7">Belongs to the peptidase S26 family.</text>
</comment>
<feature type="active site" evidence="6">
    <location>
        <position position="202"/>
    </location>
</feature>
<dbReference type="PRINTS" id="PR00727">
    <property type="entry name" value="LEADERPTASE"/>
</dbReference>
<evidence type="ECO:0000256" key="1">
    <source>
        <dbReference type="ARBA" id="ARBA00000677"/>
    </source>
</evidence>
<keyword evidence="10" id="KW-1185">Reference proteome</keyword>
<dbReference type="AlphaFoldDB" id="B2KAN8"/>
<comment type="subcellular location">
    <subcellularLocation>
        <location evidence="7">Membrane</location>
        <topology evidence="7">Single-pass type II membrane protein</topology>
    </subcellularLocation>
</comment>
<keyword evidence="5 7" id="KW-0378">Hydrolase</keyword>
<dbReference type="InterPro" id="IPR000223">
    <property type="entry name" value="Pept_S26A_signal_pept_1"/>
</dbReference>
<sequence>METRLFIIGAVMLAWAITAKILKKKNLLENKFIFTALHVIFIATVTFLAFWLFDFVSNGGDVAMIEFSLTKTLIRAAIIIAFCIWGAVASFKGDGKKRIKIFAKDYEWADTIYFSALLAAFVMFFFVQAFKIPSASMRNTLIEGDHLFVNKAVYGFRIPLTSVRFGQFRDIKKGDVIIFAFPSTTKDQINCGGPQFGRDYVKRIIALPGDKVEIKGEQVFVNDIKQEHQSYEVFDATERYSFKNFEQQKEYQKKWEDMVLENYYGMLLRDQFGPVIVPEGHYFVMGDNRDYSCDSRFWGPVPRENIKGKVWFIHFPFSRARFIK</sequence>
<feature type="active site" evidence="6">
    <location>
        <position position="136"/>
    </location>
</feature>
<dbReference type="CDD" id="cd06530">
    <property type="entry name" value="S26_SPase_I"/>
    <property type="match status" value="1"/>
</dbReference>
<dbReference type="Proteomes" id="UP000001029">
    <property type="component" value="Chromosome"/>
</dbReference>
<dbReference type="InterPro" id="IPR019533">
    <property type="entry name" value="Peptidase_S26"/>
</dbReference>
<dbReference type="GO" id="GO:0004252">
    <property type="term" value="F:serine-type endopeptidase activity"/>
    <property type="evidence" value="ECO:0007669"/>
    <property type="project" value="InterPro"/>
</dbReference>
<dbReference type="STRING" id="445932.Emin_0016"/>
<protein>
    <recommendedName>
        <fullName evidence="4 7">Signal peptidase I</fullName>
        <ecNumber evidence="3 7">3.4.21.89</ecNumber>
    </recommendedName>
</protein>
<feature type="transmembrane region" description="Helical" evidence="7">
    <location>
        <begin position="6"/>
        <end position="22"/>
    </location>
</feature>
<name>B2KAN8_ELUMP</name>
<dbReference type="KEGG" id="emi:Emin_0016"/>
<comment type="catalytic activity">
    <reaction evidence="1 7">
        <text>Cleavage of hydrophobic, N-terminal signal or leader sequences from secreted and periplasmic proteins.</text>
        <dbReference type="EC" id="3.4.21.89"/>
    </reaction>
</comment>
<dbReference type="RefSeq" id="WP_012414199.1">
    <property type="nucleotide sequence ID" value="NC_010644.1"/>
</dbReference>
<evidence type="ECO:0000259" key="8">
    <source>
        <dbReference type="Pfam" id="PF10502"/>
    </source>
</evidence>
<dbReference type="NCBIfam" id="TIGR02227">
    <property type="entry name" value="sigpep_I_bact"/>
    <property type="match status" value="1"/>
</dbReference>
<keyword evidence="7" id="KW-0645">Protease</keyword>
<evidence type="ECO:0000313" key="9">
    <source>
        <dbReference type="EMBL" id="ACC97584.1"/>
    </source>
</evidence>
<dbReference type="OrthoDB" id="9802919at2"/>
<dbReference type="GO" id="GO:0009003">
    <property type="term" value="F:signal peptidase activity"/>
    <property type="evidence" value="ECO:0007669"/>
    <property type="project" value="UniProtKB-EC"/>
</dbReference>